<reference evidence="2 3" key="1">
    <citation type="submission" date="2016-11" db="EMBL/GenBank/DDBJ databases">
        <title>Draft Genome Sequences of Nine Cyanobacterial Strains from Diverse Habitats.</title>
        <authorList>
            <person name="Zhu T."/>
            <person name="Hou S."/>
            <person name="Lu X."/>
            <person name="Hess W.R."/>
        </authorList>
    </citation>
    <scope>NUCLEOTIDE SEQUENCE [LARGE SCALE GENOMIC DNA]</scope>
    <source>
        <strain evidence="2 3">IAM M-71</strain>
    </source>
</reference>
<name>A0A1U7I420_9CYAN</name>
<accession>A0A1U7I420</accession>
<feature type="compositionally biased region" description="Polar residues" evidence="1">
    <location>
        <begin position="74"/>
        <end position="88"/>
    </location>
</feature>
<protein>
    <submittedName>
        <fullName evidence="2">Uncharacterized protein</fullName>
    </submittedName>
</protein>
<dbReference type="RefSeq" id="WP_073597172.1">
    <property type="nucleotide sequence ID" value="NZ_MRCE01000057.1"/>
</dbReference>
<evidence type="ECO:0000313" key="3">
    <source>
        <dbReference type="Proteomes" id="UP000185860"/>
    </source>
</evidence>
<gene>
    <name evidence="2" type="ORF">NIES2119_30085</name>
</gene>
<evidence type="ECO:0000256" key="1">
    <source>
        <dbReference type="SAM" id="MobiDB-lite"/>
    </source>
</evidence>
<comment type="caution">
    <text evidence="2">The sequence shown here is derived from an EMBL/GenBank/DDBJ whole genome shotgun (WGS) entry which is preliminary data.</text>
</comment>
<proteinExistence type="predicted"/>
<dbReference type="Proteomes" id="UP000185860">
    <property type="component" value="Unassembled WGS sequence"/>
</dbReference>
<dbReference type="AlphaFoldDB" id="A0A1U7I420"/>
<dbReference type="STRING" id="454136.NIES2119_30085"/>
<evidence type="ECO:0000313" key="2">
    <source>
        <dbReference type="EMBL" id="OKH30924.1"/>
    </source>
</evidence>
<dbReference type="EMBL" id="MRCE01000057">
    <property type="protein sequence ID" value="OKH30924.1"/>
    <property type="molecule type" value="Genomic_DNA"/>
</dbReference>
<feature type="region of interest" description="Disordered" evidence="1">
    <location>
        <begin position="74"/>
        <end position="102"/>
    </location>
</feature>
<dbReference type="OrthoDB" id="460878at2"/>
<organism evidence="2 3">
    <name type="scientific">[Phormidium ambiguum] IAM M-71</name>
    <dbReference type="NCBI Taxonomy" id="454136"/>
    <lineage>
        <taxon>Bacteria</taxon>
        <taxon>Bacillati</taxon>
        <taxon>Cyanobacteriota</taxon>
        <taxon>Cyanophyceae</taxon>
        <taxon>Oscillatoriophycideae</taxon>
        <taxon>Aerosakkonematales</taxon>
        <taxon>Aerosakkonemataceae</taxon>
        <taxon>Floridanema</taxon>
    </lineage>
</organism>
<sequence length="218" mass="23779">MSRSTLLTTHKVPISNFNYLASQLRQAGAKFRSSIQKQEATIVFSQLPFNALSILESSVPNQQFEPTDLDVESSMESSHSTLTGSNKVAQFIPKSPSNMETSAHQEKVPQEAEEALGQIQPIEVDKTTGFEDLIEGSSMDTLVETTTDESVESGEIVEPIGEFSGDDGSKIATEQQLLELSKTKLKKLANKYDIAGRTKLSHHELAAALANKVPLDNL</sequence>